<sequence>MKKTLILLILTLGWLGSQESYAQIWAGTHNSTYGELRLIEESWPNGKFVVYGDYKGDGTVVGEMDNGGREYRGDFHNGSWKGKFFFDRSFVLMGSRQSENFSFKGFFGTNTDNRNSTRPQDKWDGNRVNIQTLGRIRTAVWSGRWNTNFDPIFLEQIGNEVTGTYGNGNRIEGTYNPSDRKLRGKFVQGGRVGSFEFTITGNDFTGIWGWGAMLNEGSWNGTKFTKSNVNMPALASSSPSLAGRYRVRIQGIYTDIKSGVFYPNVDIFGQADVQMFSKPNNGSRVEIRARNNQSKRIWSLSNSNLLRINQSSPLKSLQNGPMYAGRHAINRTIEFDVSNNLGNENLQIIISGFIMEKQTLSTVAYKPTNLEVFIKDLVPNRTYFFTHDRDGDKVYITFTIEKL</sequence>
<evidence type="ECO:0000256" key="1">
    <source>
        <dbReference type="SAM" id="SignalP"/>
    </source>
</evidence>
<evidence type="ECO:0000313" key="2">
    <source>
        <dbReference type="EMBL" id="MCH7413515.1"/>
    </source>
</evidence>
<dbReference type="EMBL" id="JAKZGO010000005">
    <property type="protein sequence ID" value="MCH7413515.1"/>
    <property type="molecule type" value="Genomic_DNA"/>
</dbReference>
<accession>A0ABS9VC43</accession>
<evidence type="ECO:0008006" key="4">
    <source>
        <dbReference type="Google" id="ProtNLM"/>
    </source>
</evidence>
<keyword evidence="3" id="KW-1185">Reference proteome</keyword>
<name>A0ABS9VC43_9BACT</name>
<gene>
    <name evidence="2" type="ORF">MM213_08470</name>
</gene>
<dbReference type="Proteomes" id="UP001165430">
    <property type="component" value="Unassembled WGS sequence"/>
</dbReference>
<dbReference type="RefSeq" id="WP_241411335.1">
    <property type="nucleotide sequence ID" value="NZ_JAKZGO010000005.1"/>
</dbReference>
<feature type="chain" id="PRO_5047292731" description="MORN repeat-containing protein" evidence="1">
    <location>
        <begin position="23"/>
        <end position="403"/>
    </location>
</feature>
<organism evidence="2 3">
    <name type="scientific">Belliella alkalica</name>
    <dbReference type="NCBI Taxonomy" id="1730871"/>
    <lineage>
        <taxon>Bacteria</taxon>
        <taxon>Pseudomonadati</taxon>
        <taxon>Bacteroidota</taxon>
        <taxon>Cytophagia</taxon>
        <taxon>Cytophagales</taxon>
        <taxon>Cyclobacteriaceae</taxon>
        <taxon>Belliella</taxon>
    </lineage>
</organism>
<keyword evidence="1" id="KW-0732">Signal</keyword>
<proteinExistence type="predicted"/>
<reference evidence="2" key="1">
    <citation type="submission" date="2022-03" db="EMBL/GenBank/DDBJ databases">
        <title>De novo assembled genomes of Belliella spp. (Cyclobacteriaceae) strains.</title>
        <authorList>
            <person name="Szabo A."/>
            <person name="Korponai K."/>
            <person name="Felfoldi T."/>
        </authorList>
    </citation>
    <scope>NUCLEOTIDE SEQUENCE</scope>
    <source>
        <strain evidence="2">DSM 111903</strain>
    </source>
</reference>
<evidence type="ECO:0000313" key="3">
    <source>
        <dbReference type="Proteomes" id="UP001165430"/>
    </source>
</evidence>
<comment type="caution">
    <text evidence="2">The sequence shown here is derived from an EMBL/GenBank/DDBJ whole genome shotgun (WGS) entry which is preliminary data.</text>
</comment>
<feature type="signal peptide" evidence="1">
    <location>
        <begin position="1"/>
        <end position="22"/>
    </location>
</feature>
<protein>
    <recommendedName>
        <fullName evidence="4">MORN repeat-containing protein</fullName>
    </recommendedName>
</protein>